<feature type="transmembrane region" description="Helical" evidence="7">
    <location>
        <begin position="20"/>
        <end position="43"/>
    </location>
</feature>
<feature type="region of interest" description="Disordered" evidence="6">
    <location>
        <begin position="163"/>
        <end position="362"/>
    </location>
</feature>
<dbReference type="Pfam" id="PF01679">
    <property type="entry name" value="Pmp3"/>
    <property type="match status" value="1"/>
</dbReference>
<evidence type="ECO:0000313" key="8">
    <source>
        <dbReference type="EMBL" id="KAI9634097.1"/>
    </source>
</evidence>
<organism evidence="8 9">
    <name type="scientific">Dioszegia hungarica</name>
    <dbReference type="NCBI Taxonomy" id="4972"/>
    <lineage>
        <taxon>Eukaryota</taxon>
        <taxon>Fungi</taxon>
        <taxon>Dikarya</taxon>
        <taxon>Basidiomycota</taxon>
        <taxon>Agaricomycotina</taxon>
        <taxon>Tremellomycetes</taxon>
        <taxon>Tremellales</taxon>
        <taxon>Bulleribasidiaceae</taxon>
        <taxon>Dioszegia</taxon>
    </lineage>
</organism>
<evidence type="ECO:0000256" key="1">
    <source>
        <dbReference type="ARBA" id="ARBA00004370"/>
    </source>
</evidence>
<dbReference type="RefSeq" id="XP_052943874.1">
    <property type="nucleotide sequence ID" value="XM_053090272.1"/>
</dbReference>
<feature type="compositionally biased region" description="Gly residues" evidence="6">
    <location>
        <begin position="328"/>
        <end position="347"/>
    </location>
</feature>
<dbReference type="GO" id="GO:0016020">
    <property type="term" value="C:membrane"/>
    <property type="evidence" value="ECO:0007669"/>
    <property type="project" value="UniProtKB-SubCell"/>
</dbReference>
<keyword evidence="5 7" id="KW-0472">Membrane</keyword>
<dbReference type="PANTHER" id="PTHR21659:SF85">
    <property type="entry name" value="EXPRESSED PROTEIN"/>
    <property type="match status" value="1"/>
</dbReference>
<evidence type="ECO:0000256" key="7">
    <source>
        <dbReference type="SAM" id="Phobius"/>
    </source>
</evidence>
<evidence type="ECO:0000256" key="6">
    <source>
        <dbReference type="SAM" id="MobiDB-lite"/>
    </source>
</evidence>
<gene>
    <name evidence="8" type="ORF">MKK02DRAFT_38768</name>
</gene>
<dbReference type="EMBL" id="JAKWFO010000008">
    <property type="protein sequence ID" value="KAI9634097.1"/>
    <property type="molecule type" value="Genomic_DNA"/>
</dbReference>
<evidence type="ECO:0000256" key="4">
    <source>
        <dbReference type="ARBA" id="ARBA00022989"/>
    </source>
</evidence>
<dbReference type="PANTHER" id="PTHR21659">
    <property type="entry name" value="HYDROPHOBIC PROTEIN RCI2 LOW TEMPERATURE AND SALT RESPONSIVE PROTEIN LTI6 -RELATED"/>
    <property type="match status" value="1"/>
</dbReference>
<keyword evidence="4 7" id="KW-1133">Transmembrane helix</keyword>
<feature type="compositionally biased region" description="Basic and acidic residues" evidence="6">
    <location>
        <begin position="353"/>
        <end position="362"/>
    </location>
</feature>
<reference evidence="8" key="1">
    <citation type="journal article" date="2022" name="G3 (Bethesda)">
        <title>High quality genome of the basidiomycete yeast Dioszegia hungarica PDD-24b-2 isolated from cloud water.</title>
        <authorList>
            <person name="Jarrige D."/>
            <person name="Haridas S."/>
            <person name="Bleykasten-Grosshans C."/>
            <person name="Joly M."/>
            <person name="Nadalig T."/>
            <person name="Sancelme M."/>
            <person name="Vuilleumier S."/>
            <person name="Grigoriev I.V."/>
            <person name="Amato P."/>
            <person name="Bringel F."/>
        </authorList>
    </citation>
    <scope>NUCLEOTIDE SEQUENCE</scope>
    <source>
        <strain evidence="8">PDD-24b-2</strain>
    </source>
</reference>
<protein>
    <submittedName>
        <fullName evidence="8">Uncharacterized protein</fullName>
    </submittedName>
</protein>
<keyword evidence="9" id="KW-1185">Reference proteome</keyword>
<evidence type="ECO:0000256" key="3">
    <source>
        <dbReference type="ARBA" id="ARBA00022692"/>
    </source>
</evidence>
<dbReference type="Proteomes" id="UP001164286">
    <property type="component" value="Unassembled WGS sequence"/>
</dbReference>
<feature type="compositionally biased region" description="Gly residues" evidence="6">
    <location>
        <begin position="303"/>
        <end position="317"/>
    </location>
</feature>
<comment type="caution">
    <text evidence="8">The sequence shown here is derived from an EMBL/GenBank/DDBJ whole genome shotgun (WGS) entry which is preliminary data.</text>
</comment>
<comment type="similarity">
    <text evidence="2">Belongs to the UPF0057 (PMP3) family.</text>
</comment>
<dbReference type="InterPro" id="IPR000612">
    <property type="entry name" value="PMP3"/>
</dbReference>
<evidence type="ECO:0000256" key="5">
    <source>
        <dbReference type="ARBA" id="ARBA00023136"/>
    </source>
</evidence>
<keyword evidence="3 7" id="KW-0812">Transmembrane</keyword>
<dbReference type="AlphaFoldDB" id="A0AA38H3R2"/>
<proteinExistence type="inferred from homology"/>
<accession>A0AA38H3R2</accession>
<feature type="compositionally biased region" description="Basic residues" evidence="6">
    <location>
        <begin position="254"/>
        <end position="267"/>
    </location>
</feature>
<dbReference type="GeneID" id="77729477"/>
<feature type="region of interest" description="Disordered" evidence="6">
    <location>
        <begin position="118"/>
        <end position="142"/>
    </location>
</feature>
<comment type="subcellular location">
    <subcellularLocation>
        <location evidence="1">Membrane</location>
    </subcellularLocation>
</comment>
<evidence type="ECO:0000313" key="9">
    <source>
        <dbReference type="Proteomes" id="UP001164286"/>
    </source>
</evidence>
<name>A0AA38H3R2_9TREE</name>
<feature type="compositionally biased region" description="Basic and acidic residues" evidence="6">
    <location>
        <begin position="197"/>
        <end position="208"/>
    </location>
</feature>
<sequence>MSLNHHLPKKFDPIPKRHHWYTFFIFLCGMLLPPIAVAARFGIGHDFFVNCILTICGYFPGHGHNFYVQNIRNNENKARTPKWARKAGLVDPADEQRRIAKSQWKKRFDERNNVSTHVGAELEDGEVGGNYEPMDPRDEERRARMRNEGLWRDEDAELYNEDQAPNQRHHHWPMNFEGTVDDSRPARKGTGSSGTGDRWERAKGERDPITGALIGGNAYSDNPGGSSGNGSAYPRSGATDDDVPEWGKDYGSRSKGKKSRNPLKRNKKSGENVGVDYHDSASAGGGGGGYGRGGGYDEMSNGRSGGGYGGSGAGPFGDDGYDRAGSSGRTGGGGGGGHGGGGAGGGAQPAKKKSSDPFDHEF</sequence>
<evidence type="ECO:0000256" key="2">
    <source>
        <dbReference type="ARBA" id="ARBA00009530"/>
    </source>
</evidence>
<feature type="compositionally biased region" description="Gly residues" evidence="6">
    <location>
        <begin position="283"/>
        <end position="296"/>
    </location>
</feature>